<keyword evidence="6" id="KW-0255">Endonuclease</keyword>
<comment type="similarity">
    <text evidence="1">Belongs to the beta type-B retroviral polymerase family. HERV class-II K(HML-2) pol subfamily.</text>
</comment>
<comment type="caution">
    <text evidence="10">The sequence shown here is derived from an EMBL/GenBank/DDBJ whole genome shotgun (WGS) entry which is preliminary data.</text>
</comment>
<dbReference type="PROSITE" id="PS50878">
    <property type="entry name" value="RT_POL"/>
    <property type="match status" value="1"/>
</dbReference>
<evidence type="ECO:0000256" key="2">
    <source>
        <dbReference type="ARBA" id="ARBA00012180"/>
    </source>
</evidence>
<organism evidence="10 11">
    <name type="scientific">Origma solitaria</name>
    <dbReference type="NCBI Taxonomy" id="720586"/>
    <lineage>
        <taxon>Eukaryota</taxon>
        <taxon>Metazoa</taxon>
        <taxon>Chordata</taxon>
        <taxon>Craniata</taxon>
        <taxon>Vertebrata</taxon>
        <taxon>Euteleostomi</taxon>
        <taxon>Archelosauria</taxon>
        <taxon>Archosauria</taxon>
        <taxon>Dinosauria</taxon>
        <taxon>Saurischia</taxon>
        <taxon>Theropoda</taxon>
        <taxon>Coelurosauria</taxon>
        <taxon>Aves</taxon>
        <taxon>Neognathae</taxon>
        <taxon>Neoaves</taxon>
        <taxon>Telluraves</taxon>
        <taxon>Australaves</taxon>
        <taxon>Passeriformes</taxon>
        <taxon>Meliphagoidea</taxon>
        <taxon>Acanthizidae</taxon>
        <taxon>Origma</taxon>
    </lineage>
</organism>
<feature type="non-terminal residue" evidence="10">
    <location>
        <position position="83"/>
    </location>
</feature>
<dbReference type="EC" id="3.1.26.4" evidence="2"/>
<evidence type="ECO:0000256" key="5">
    <source>
        <dbReference type="ARBA" id="ARBA00022722"/>
    </source>
</evidence>
<evidence type="ECO:0000256" key="3">
    <source>
        <dbReference type="ARBA" id="ARBA00022679"/>
    </source>
</evidence>
<dbReference type="GO" id="GO:0003964">
    <property type="term" value="F:RNA-directed DNA polymerase activity"/>
    <property type="evidence" value="ECO:0007669"/>
    <property type="project" value="UniProtKB-KW"/>
</dbReference>
<feature type="domain" description="Reverse transcriptase" evidence="9">
    <location>
        <begin position="1"/>
        <end position="59"/>
    </location>
</feature>
<dbReference type="GO" id="GO:0035613">
    <property type="term" value="F:RNA stem-loop binding"/>
    <property type="evidence" value="ECO:0007669"/>
    <property type="project" value="TreeGrafter"/>
</dbReference>
<keyword evidence="3" id="KW-0808">Transferase</keyword>
<dbReference type="EMBL" id="VZRL01009718">
    <property type="protein sequence ID" value="NWV30445.1"/>
    <property type="molecule type" value="Genomic_DNA"/>
</dbReference>
<keyword evidence="7" id="KW-0378">Hydrolase</keyword>
<evidence type="ECO:0000256" key="4">
    <source>
        <dbReference type="ARBA" id="ARBA00022695"/>
    </source>
</evidence>
<dbReference type="InterPro" id="IPR043502">
    <property type="entry name" value="DNA/RNA_pol_sf"/>
</dbReference>
<sequence>ATNAIIVHYMDDILVCAAEQGYLDWALSEVISALKRSGMEIQSSKVQRQAPWDYLGMRIREQTIVPQPIKLIADPKTLQETQQ</sequence>
<dbReference type="InterPro" id="IPR000477">
    <property type="entry name" value="RT_dom"/>
</dbReference>
<dbReference type="OrthoDB" id="6773263at2759"/>
<dbReference type="GO" id="GO:0004523">
    <property type="term" value="F:RNA-DNA hybrid ribonuclease activity"/>
    <property type="evidence" value="ECO:0007669"/>
    <property type="project" value="UniProtKB-EC"/>
</dbReference>
<dbReference type="AlphaFoldDB" id="A0A7K6DWF9"/>
<accession>A0A7K6DWF9</accession>
<evidence type="ECO:0000256" key="7">
    <source>
        <dbReference type="ARBA" id="ARBA00022801"/>
    </source>
</evidence>
<keyword evidence="8" id="KW-0695">RNA-directed DNA polymerase</keyword>
<evidence type="ECO:0000259" key="9">
    <source>
        <dbReference type="PROSITE" id="PS50878"/>
    </source>
</evidence>
<reference evidence="10 11" key="1">
    <citation type="submission" date="2019-09" db="EMBL/GenBank/DDBJ databases">
        <title>Bird 10,000 Genomes (B10K) Project - Family phase.</title>
        <authorList>
            <person name="Zhang G."/>
        </authorList>
    </citation>
    <scope>NUCLEOTIDE SEQUENCE [LARGE SCALE GENOMIC DNA]</scope>
    <source>
        <strain evidence="10">B10K-DU-029-52</strain>
    </source>
</reference>
<protein>
    <recommendedName>
        <fullName evidence="2">ribonuclease H</fullName>
        <ecNumber evidence="2">3.1.26.4</ecNumber>
    </recommendedName>
</protein>
<evidence type="ECO:0000256" key="1">
    <source>
        <dbReference type="ARBA" id="ARBA00010879"/>
    </source>
</evidence>
<feature type="non-terminal residue" evidence="10">
    <location>
        <position position="1"/>
    </location>
</feature>
<dbReference type="Proteomes" id="UP000571324">
    <property type="component" value="Unassembled WGS sequence"/>
</dbReference>
<evidence type="ECO:0000256" key="8">
    <source>
        <dbReference type="ARBA" id="ARBA00022918"/>
    </source>
</evidence>
<name>A0A7K6DWF9_9PASS</name>
<proteinExistence type="inferred from homology"/>
<keyword evidence="11" id="KW-1185">Reference proteome</keyword>
<dbReference type="PANTHER" id="PTHR41694">
    <property type="entry name" value="ENDOGENOUS RETROVIRUS GROUP K MEMBER POL PROTEIN"/>
    <property type="match status" value="1"/>
</dbReference>
<dbReference type="PANTHER" id="PTHR41694:SF3">
    <property type="entry name" value="RNA-DIRECTED DNA POLYMERASE-RELATED"/>
    <property type="match status" value="1"/>
</dbReference>
<dbReference type="Pfam" id="PF00078">
    <property type="entry name" value="RVT_1"/>
    <property type="match status" value="1"/>
</dbReference>
<keyword evidence="5" id="KW-0540">Nuclease</keyword>
<evidence type="ECO:0000313" key="11">
    <source>
        <dbReference type="Proteomes" id="UP000571324"/>
    </source>
</evidence>
<dbReference type="SUPFAM" id="SSF56672">
    <property type="entry name" value="DNA/RNA polymerases"/>
    <property type="match status" value="1"/>
</dbReference>
<gene>
    <name evidence="10" type="primary">Ervk18_3</name>
    <name evidence="10" type="ORF">ORISOL_R16367</name>
</gene>
<evidence type="ECO:0000313" key="10">
    <source>
        <dbReference type="EMBL" id="NWV30445.1"/>
    </source>
</evidence>
<dbReference type="InterPro" id="IPR043128">
    <property type="entry name" value="Rev_trsase/Diguanyl_cyclase"/>
</dbReference>
<keyword evidence="4" id="KW-0548">Nucleotidyltransferase</keyword>
<evidence type="ECO:0000256" key="6">
    <source>
        <dbReference type="ARBA" id="ARBA00022759"/>
    </source>
</evidence>
<dbReference type="Gene3D" id="3.30.70.270">
    <property type="match status" value="2"/>
</dbReference>